<dbReference type="InterPro" id="IPR029052">
    <property type="entry name" value="Metallo-depent_PP-like"/>
</dbReference>
<proteinExistence type="predicted"/>
<reference evidence="1" key="1">
    <citation type="submission" date="2018-05" db="EMBL/GenBank/DDBJ databases">
        <authorList>
            <person name="Lanie J.A."/>
            <person name="Ng W.-L."/>
            <person name="Kazmierczak K.M."/>
            <person name="Andrzejewski T.M."/>
            <person name="Davidsen T.M."/>
            <person name="Wayne K.J."/>
            <person name="Tettelin H."/>
            <person name="Glass J.I."/>
            <person name="Rusch D."/>
            <person name="Podicherti R."/>
            <person name="Tsui H.-C.T."/>
            <person name="Winkler M.E."/>
        </authorList>
    </citation>
    <scope>NUCLEOTIDE SEQUENCE</scope>
</reference>
<dbReference type="AlphaFoldDB" id="A0A381ZI95"/>
<organism evidence="1">
    <name type="scientific">marine metagenome</name>
    <dbReference type="NCBI Taxonomy" id="408172"/>
    <lineage>
        <taxon>unclassified sequences</taxon>
        <taxon>metagenomes</taxon>
        <taxon>ecological metagenomes</taxon>
    </lineage>
</organism>
<evidence type="ECO:0000313" key="1">
    <source>
        <dbReference type="EMBL" id="SVA88463.1"/>
    </source>
</evidence>
<dbReference type="Gene3D" id="3.60.21.10">
    <property type="match status" value="1"/>
</dbReference>
<protein>
    <submittedName>
        <fullName evidence="1">Uncharacterized protein</fullName>
    </submittedName>
</protein>
<name>A0A381ZI95_9ZZZZ</name>
<sequence length="284" mass="31579">MRSETVISGFNIIGCDALNMGSKDFAAGLEFVLQMKELANFPFISSNITDDSGSLLFESYVILDKLPFSYGVTGVATSLPAELKTVGLADVETSVNNVLAEMEEKSDFQIVLFNGTYEEAVFYRPKFTSADYMFISGDTHNPIGKMKNPEVGPRMYRLGKQGKSMAMITLNVENPDLTLADITELKLREEFIQRQLVRMNKDEPSKSLEDIYADQPPMLDRISQIREALKETQKELAGVINSSRFDFPPMDRSLDDEPQMLGMITKTLTACDQLAEDSGKSTGS</sequence>
<dbReference type="SUPFAM" id="SSF56300">
    <property type="entry name" value="Metallo-dependent phosphatases"/>
    <property type="match status" value="1"/>
</dbReference>
<accession>A0A381ZI95</accession>
<dbReference type="EMBL" id="UINC01021269">
    <property type="protein sequence ID" value="SVA88463.1"/>
    <property type="molecule type" value="Genomic_DNA"/>
</dbReference>
<gene>
    <name evidence="1" type="ORF">METZ01_LOCUS141317</name>
</gene>